<dbReference type="Gene3D" id="3.30.450.40">
    <property type="match status" value="1"/>
</dbReference>
<dbReference type="InterPro" id="IPR029016">
    <property type="entry name" value="GAF-like_dom_sf"/>
</dbReference>
<keyword evidence="2 6" id="KW-0238">DNA-binding</keyword>
<evidence type="ECO:0000256" key="1">
    <source>
        <dbReference type="ARBA" id="ARBA00023015"/>
    </source>
</evidence>
<comment type="caution">
    <text evidence="6">The sequence shown here is derived from an EMBL/GenBank/DDBJ whole genome shotgun (WGS) entry which is preliminary data.</text>
</comment>
<feature type="domain" description="IclR-ED" evidence="5">
    <location>
        <begin position="83"/>
        <end position="263"/>
    </location>
</feature>
<dbReference type="PROSITE" id="PS51078">
    <property type="entry name" value="ICLR_ED"/>
    <property type="match status" value="1"/>
</dbReference>
<dbReference type="SMART" id="SM00346">
    <property type="entry name" value="HTH_ICLR"/>
    <property type="match status" value="1"/>
</dbReference>
<organism evidence="6 7">
    <name type="scientific">Chelatococcus composti</name>
    <dbReference type="NCBI Taxonomy" id="1743235"/>
    <lineage>
        <taxon>Bacteria</taxon>
        <taxon>Pseudomonadati</taxon>
        <taxon>Pseudomonadota</taxon>
        <taxon>Alphaproteobacteria</taxon>
        <taxon>Hyphomicrobiales</taxon>
        <taxon>Chelatococcaceae</taxon>
        <taxon>Chelatococcus</taxon>
    </lineage>
</organism>
<dbReference type="GO" id="GO:0045892">
    <property type="term" value="P:negative regulation of DNA-templated transcription"/>
    <property type="evidence" value="ECO:0007669"/>
    <property type="project" value="TreeGrafter"/>
</dbReference>
<evidence type="ECO:0000313" key="7">
    <source>
        <dbReference type="Proteomes" id="UP000588017"/>
    </source>
</evidence>
<dbReference type="PANTHER" id="PTHR30136">
    <property type="entry name" value="HELIX-TURN-HELIX TRANSCRIPTIONAL REGULATOR, ICLR FAMILY"/>
    <property type="match status" value="1"/>
</dbReference>
<dbReference type="InterPro" id="IPR036390">
    <property type="entry name" value="WH_DNA-bd_sf"/>
</dbReference>
<accession>A0A841KHP6</accession>
<name>A0A841KHP6_9HYPH</name>
<keyword evidence="7" id="KW-1185">Reference proteome</keyword>
<evidence type="ECO:0000313" key="6">
    <source>
        <dbReference type="EMBL" id="MBB6168923.1"/>
    </source>
</evidence>
<sequence>MSDDQPGSAPTEQIDERLYLQSVARTFRVLEALATTPRPPSLRELAQRSGLDKSAVQRIAYTLQCLGYMERDPQSGGLVPGRRLLDRSFDYLRSNPLVARVAPVLSNLRKVTGERVDFSLFDRYTTLYALRMQSKRETFFATLIGRRIPTYASSGGRACLSHLPEAEARHIIETSDRKPITPRTLTDPDQIMARVLEARELGYACALEESLLGEIVIGAAVLDQDGRPAGAIHIAGSLSEWDEQRFRRKFSPLLLEATRALSG</sequence>
<dbReference type="EMBL" id="JACHEH010000005">
    <property type="protein sequence ID" value="MBB6168923.1"/>
    <property type="molecule type" value="Genomic_DNA"/>
</dbReference>
<dbReference type="GO" id="GO:0003700">
    <property type="term" value="F:DNA-binding transcription factor activity"/>
    <property type="evidence" value="ECO:0007669"/>
    <property type="project" value="TreeGrafter"/>
</dbReference>
<dbReference type="RefSeq" id="WP_244650170.1">
    <property type="nucleotide sequence ID" value="NZ_BMHX01000005.1"/>
</dbReference>
<evidence type="ECO:0000256" key="2">
    <source>
        <dbReference type="ARBA" id="ARBA00023125"/>
    </source>
</evidence>
<dbReference type="InterPro" id="IPR036388">
    <property type="entry name" value="WH-like_DNA-bd_sf"/>
</dbReference>
<feature type="domain" description="HTH iclR-type" evidence="4">
    <location>
        <begin position="20"/>
        <end position="82"/>
    </location>
</feature>
<evidence type="ECO:0000256" key="3">
    <source>
        <dbReference type="ARBA" id="ARBA00023163"/>
    </source>
</evidence>
<dbReference type="Pfam" id="PF01614">
    <property type="entry name" value="IclR_C"/>
    <property type="match status" value="1"/>
</dbReference>
<protein>
    <submittedName>
        <fullName evidence="6">DNA-binding IclR family transcriptional regulator</fullName>
    </submittedName>
</protein>
<dbReference type="GO" id="GO:0003677">
    <property type="term" value="F:DNA binding"/>
    <property type="evidence" value="ECO:0007669"/>
    <property type="project" value="UniProtKB-KW"/>
</dbReference>
<dbReference type="Proteomes" id="UP000588017">
    <property type="component" value="Unassembled WGS sequence"/>
</dbReference>
<proteinExistence type="predicted"/>
<dbReference type="SUPFAM" id="SSF55781">
    <property type="entry name" value="GAF domain-like"/>
    <property type="match status" value="1"/>
</dbReference>
<gene>
    <name evidence="6" type="ORF">HNQ73_002560</name>
</gene>
<dbReference type="InterPro" id="IPR005471">
    <property type="entry name" value="Tscrpt_reg_IclR_N"/>
</dbReference>
<keyword evidence="3" id="KW-0804">Transcription</keyword>
<keyword evidence="1" id="KW-0805">Transcription regulation</keyword>
<reference evidence="6 7" key="1">
    <citation type="submission" date="2020-08" db="EMBL/GenBank/DDBJ databases">
        <title>Genomic Encyclopedia of Type Strains, Phase IV (KMG-IV): sequencing the most valuable type-strain genomes for metagenomic binning, comparative biology and taxonomic classification.</title>
        <authorList>
            <person name="Goeker M."/>
        </authorList>
    </citation>
    <scope>NUCLEOTIDE SEQUENCE [LARGE SCALE GENOMIC DNA]</scope>
    <source>
        <strain evidence="6 7">DSM 101465</strain>
    </source>
</reference>
<dbReference type="Gene3D" id="1.10.10.10">
    <property type="entry name" value="Winged helix-like DNA-binding domain superfamily/Winged helix DNA-binding domain"/>
    <property type="match status" value="1"/>
</dbReference>
<dbReference type="Pfam" id="PF09339">
    <property type="entry name" value="HTH_IclR"/>
    <property type="match status" value="1"/>
</dbReference>
<dbReference type="AlphaFoldDB" id="A0A841KHP6"/>
<dbReference type="SUPFAM" id="SSF46785">
    <property type="entry name" value="Winged helix' DNA-binding domain"/>
    <property type="match status" value="1"/>
</dbReference>
<dbReference type="PROSITE" id="PS51077">
    <property type="entry name" value="HTH_ICLR"/>
    <property type="match status" value="1"/>
</dbReference>
<evidence type="ECO:0000259" key="4">
    <source>
        <dbReference type="PROSITE" id="PS51077"/>
    </source>
</evidence>
<dbReference type="PANTHER" id="PTHR30136:SF24">
    <property type="entry name" value="HTH-TYPE TRANSCRIPTIONAL REPRESSOR ALLR"/>
    <property type="match status" value="1"/>
</dbReference>
<evidence type="ECO:0000259" key="5">
    <source>
        <dbReference type="PROSITE" id="PS51078"/>
    </source>
</evidence>
<dbReference type="InterPro" id="IPR050707">
    <property type="entry name" value="HTH_MetabolicPath_Reg"/>
</dbReference>
<dbReference type="InterPro" id="IPR014757">
    <property type="entry name" value="Tscrpt_reg_IclR_C"/>
</dbReference>